<gene>
    <name evidence="1" type="ORF">MRB53_025519</name>
</gene>
<dbReference type="EMBL" id="CM056816">
    <property type="protein sequence ID" value="KAJ8632183.1"/>
    <property type="molecule type" value="Genomic_DNA"/>
</dbReference>
<protein>
    <submittedName>
        <fullName evidence="1">Uncharacterized protein</fullName>
    </submittedName>
</protein>
<comment type="caution">
    <text evidence="1">The sequence shown here is derived from an EMBL/GenBank/DDBJ whole genome shotgun (WGS) entry which is preliminary data.</text>
</comment>
<evidence type="ECO:0000313" key="1">
    <source>
        <dbReference type="EMBL" id="KAJ8632183.1"/>
    </source>
</evidence>
<name>A0ACC2LFT0_PERAE</name>
<organism evidence="1 2">
    <name type="scientific">Persea americana</name>
    <name type="common">Avocado</name>
    <dbReference type="NCBI Taxonomy" id="3435"/>
    <lineage>
        <taxon>Eukaryota</taxon>
        <taxon>Viridiplantae</taxon>
        <taxon>Streptophyta</taxon>
        <taxon>Embryophyta</taxon>
        <taxon>Tracheophyta</taxon>
        <taxon>Spermatophyta</taxon>
        <taxon>Magnoliopsida</taxon>
        <taxon>Magnoliidae</taxon>
        <taxon>Laurales</taxon>
        <taxon>Lauraceae</taxon>
        <taxon>Persea</taxon>
    </lineage>
</organism>
<sequence>MPSIQTGPRSEKIQPSPRSNRIQSDKIDEAESHIIHSERYTNRFNIEIQILKSESLIISLYVNGKISSSPKKKSIPSVLRALIEKKCDFFRVAALNSMASSSCIGLHPCNLRPIPLTSPCPCSQTRAFLRPSKALKLRFTGTGSRTQTLIFRDRPRLSVSAAGGVSTAASGDSPDRLNQVESNGEAEKGHQPIQIEKLVLEQNQGGGSQLKKRVVSGLGLGICVGGVVLAGGWIFTLAMSLAVFTGSREYFELVRSRGIATGMTPPPRYVSRVCSVICALMPILTM</sequence>
<proteinExistence type="predicted"/>
<keyword evidence="2" id="KW-1185">Reference proteome</keyword>
<accession>A0ACC2LFT0</accession>
<evidence type="ECO:0000313" key="2">
    <source>
        <dbReference type="Proteomes" id="UP001234297"/>
    </source>
</evidence>
<dbReference type="Proteomes" id="UP001234297">
    <property type="component" value="Chromosome 8"/>
</dbReference>
<reference evidence="1 2" key="1">
    <citation type="journal article" date="2022" name="Hortic Res">
        <title>A haplotype resolved chromosomal level avocado genome allows analysis of novel avocado genes.</title>
        <authorList>
            <person name="Nath O."/>
            <person name="Fletcher S.J."/>
            <person name="Hayward A."/>
            <person name="Shaw L.M."/>
            <person name="Masouleh A.K."/>
            <person name="Furtado A."/>
            <person name="Henry R.J."/>
            <person name="Mitter N."/>
        </authorList>
    </citation>
    <scope>NUCLEOTIDE SEQUENCE [LARGE SCALE GENOMIC DNA]</scope>
    <source>
        <strain evidence="2">cv. Hass</strain>
    </source>
</reference>